<evidence type="ECO:0000259" key="9">
    <source>
        <dbReference type="PROSITE" id="PS50048"/>
    </source>
</evidence>
<keyword evidence="5" id="KW-0238">DNA-binding</keyword>
<feature type="compositionally biased region" description="Basic and acidic residues" evidence="8">
    <location>
        <begin position="238"/>
        <end position="262"/>
    </location>
</feature>
<keyword evidence="3" id="KW-0862">Zinc</keyword>
<keyword evidence="2" id="KW-0479">Metal-binding</keyword>
<dbReference type="PANTHER" id="PTHR47782:SF12">
    <property type="entry name" value="ZN(II)2CYS6 TRANSCRIPTION FACTOR (EUROFUNG)"/>
    <property type="match status" value="1"/>
</dbReference>
<dbReference type="InterPro" id="IPR001138">
    <property type="entry name" value="Zn2Cys6_DnaBD"/>
</dbReference>
<dbReference type="Proteomes" id="UP001197328">
    <property type="component" value="Unassembled WGS sequence"/>
</dbReference>
<evidence type="ECO:0000256" key="7">
    <source>
        <dbReference type="ARBA" id="ARBA00023242"/>
    </source>
</evidence>
<evidence type="ECO:0000256" key="8">
    <source>
        <dbReference type="SAM" id="MobiDB-lite"/>
    </source>
</evidence>
<evidence type="ECO:0000256" key="5">
    <source>
        <dbReference type="ARBA" id="ARBA00023125"/>
    </source>
</evidence>
<dbReference type="SMART" id="SM00066">
    <property type="entry name" value="GAL4"/>
    <property type="match status" value="1"/>
</dbReference>
<dbReference type="InterPro" id="IPR052202">
    <property type="entry name" value="Yeast_MetPath_Reg"/>
</dbReference>
<proteinExistence type="predicted"/>
<dbReference type="PROSITE" id="PS50048">
    <property type="entry name" value="ZN2_CY6_FUNGAL_2"/>
    <property type="match status" value="1"/>
</dbReference>
<dbReference type="Pfam" id="PF00172">
    <property type="entry name" value="Zn_clus"/>
    <property type="match status" value="1"/>
</dbReference>
<protein>
    <recommendedName>
        <fullName evidence="9">Zn(2)-C6 fungal-type domain-containing protein</fullName>
    </recommendedName>
</protein>
<keyword evidence="7" id="KW-0539">Nucleus</keyword>
<name>A0ABQ7RQJ7_PICAN</name>
<evidence type="ECO:0000256" key="1">
    <source>
        <dbReference type="ARBA" id="ARBA00004123"/>
    </source>
</evidence>
<reference evidence="10 11" key="1">
    <citation type="journal article" date="2021" name="G3 (Bethesda)">
        <title>Genomic diversity, chromosomal rearrangements, and interspecies hybridization in the ogataea polymorpha species complex.</title>
        <authorList>
            <person name="Hanson S.J."/>
            <person name="Cinneide E.O."/>
            <person name="Salzberg L.I."/>
            <person name="Wolfe K.H."/>
            <person name="McGowan J."/>
            <person name="Fitzpatrick D.A."/>
            <person name="Matlin K."/>
        </authorList>
    </citation>
    <scope>NUCLEOTIDE SEQUENCE [LARGE SCALE GENOMIC DNA]</scope>
    <source>
        <strain evidence="10">51-138</strain>
    </source>
</reference>
<gene>
    <name evidence="10" type="ORF">KL940_004888</name>
</gene>
<feature type="compositionally biased region" description="Polar residues" evidence="8">
    <location>
        <begin position="1"/>
        <end position="25"/>
    </location>
</feature>
<evidence type="ECO:0000313" key="11">
    <source>
        <dbReference type="Proteomes" id="UP001197328"/>
    </source>
</evidence>
<evidence type="ECO:0000256" key="4">
    <source>
        <dbReference type="ARBA" id="ARBA00023015"/>
    </source>
</evidence>
<dbReference type="InterPro" id="IPR036864">
    <property type="entry name" value="Zn2-C6_fun-type_DNA-bd_sf"/>
</dbReference>
<keyword evidence="11" id="KW-1185">Reference proteome</keyword>
<evidence type="ECO:0000256" key="6">
    <source>
        <dbReference type="ARBA" id="ARBA00023163"/>
    </source>
</evidence>
<dbReference type="EMBL" id="JAHLVD010000017">
    <property type="protein sequence ID" value="KAG7845843.1"/>
    <property type="molecule type" value="Genomic_DNA"/>
</dbReference>
<feature type="region of interest" description="Disordered" evidence="8">
    <location>
        <begin position="237"/>
        <end position="298"/>
    </location>
</feature>
<comment type="caution">
    <text evidence="10">The sequence shown here is derived from an EMBL/GenBank/DDBJ whole genome shotgun (WGS) entry which is preliminary data.</text>
</comment>
<accession>A0ABQ7RQJ7</accession>
<keyword evidence="6" id="KW-0804">Transcription</keyword>
<evidence type="ECO:0000256" key="3">
    <source>
        <dbReference type="ARBA" id="ARBA00022833"/>
    </source>
</evidence>
<dbReference type="CDD" id="cd00067">
    <property type="entry name" value="GAL4"/>
    <property type="match status" value="1"/>
</dbReference>
<dbReference type="SUPFAM" id="SSF57701">
    <property type="entry name" value="Zn2/Cys6 DNA-binding domain"/>
    <property type="match status" value="1"/>
</dbReference>
<dbReference type="Gene3D" id="4.10.240.10">
    <property type="entry name" value="Zn(2)-C6 fungal-type DNA-binding domain"/>
    <property type="match status" value="1"/>
</dbReference>
<keyword evidence="4" id="KW-0805">Transcription regulation</keyword>
<organism evidence="10 11">
    <name type="scientific">Pichia angusta</name>
    <name type="common">Yeast</name>
    <name type="synonym">Hansenula polymorpha</name>
    <dbReference type="NCBI Taxonomy" id="870730"/>
    <lineage>
        <taxon>Eukaryota</taxon>
        <taxon>Fungi</taxon>
        <taxon>Dikarya</taxon>
        <taxon>Ascomycota</taxon>
        <taxon>Saccharomycotina</taxon>
        <taxon>Pichiomycetes</taxon>
        <taxon>Pichiales</taxon>
        <taxon>Pichiaceae</taxon>
        <taxon>Ogataea</taxon>
    </lineage>
</organism>
<dbReference type="PANTHER" id="PTHR47782">
    <property type="entry name" value="ZN(II)2CYS6 TRANSCRIPTION FACTOR (EUROFUNG)-RELATED"/>
    <property type="match status" value="1"/>
</dbReference>
<evidence type="ECO:0000256" key="2">
    <source>
        <dbReference type="ARBA" id="ARBA00022723"/>
    </source>
</evidence>
<feature type="region of interest" description="Disordered" evidence="8">
    <location>
        <begin position="1"/>
        <end position="34"/>
    </location>
</feature>
<evidence type="ECO:0000313" key="10">
    <source>
        <dbReference type="EMBL" id="KAG7845843.1"/>
    </source>
</evidence>
<feature type="domain" description="Zn(2)-C6 fungal-type" evidence="9">
    <location>
        <begin position="38"/>
        <end position="68"/>
    </location>
</feature>
<comment type="subcellular location">
    <subcellularLocation>
        <location evidence="1">Nucleus</location>
    </subcellularLocation>
</comment>
<sequence length="539" mass="59446">MSPAQMESFQTLLTPQTDLSSTSPAPVQIKDKKGRSTSCYLCQKRKQKCDQRSPSCTNCVKSQTTCVQPPRYGTSNRTNVKSEYTVFLEKKVQQLEKLLEARNKEEAEPPSKYRKIRPLVRAEEPQVSLNPYRDTLGKPIFQKRADFRHRPETVETARGHLLCAATVQVSDAQRAGPAQLPERLLQPRGAQERRRLPLQLCKDVSGVHAELDAARDDGQVQGPGAAAVLLGRAAPHPHVRERAQHAEDRAAGADHVQPDPQRHGQQRGVRRDWPGDAAVHQAASAQEQQLPERESGETRSADAAVLVLLFAGESYRHRHFEAVRSEGASDRRGRPDVRVRAVARAASERQAVHQPDHQDPSHRGAVHRGAQYSREHLDHHQRPAACGRAVFPAAAGLAQRVPRVQQGHRKRDPEHLLLPVCAEPDPAVSGAAGPGGPSFQGVPGCRGPDLPEHQGVPPEDRARPLCDQHPHHIYCRSHADLLSVVAPKPRRYAPQAAWRRQETHAAGRFGGAVCRARRPARVLCVAVRDVGAHQVCSLV</sequence>